<organism evidence="1">
    <name type="scientific">hydrothermal vent metagenome</name>
    <dbReference type="NCBI Taxonomy" id="652676"/>
    <lineage>
        <taxon>unclassified sequences</taxon>
        <taxon>metagenomes</taxon>
        <taxon>ecological metagenomes</taxon>
    </lineage>
</organism>
<accession>A0A3B0WV06</accession>
<dbReference type="InterPro" id="IPR021254">
    <property type="entry name" value="DUF2806"/>
</dbReference>
<name>A0A3B0WV06_9ZZZZ</name>
<evidence type="ECO:0008006" key="2">
    <source>
        <dbReference type="Google" id="ProtNLM"/>
    </source>
</evidence>
<dbReference type="Pfam" id="PF10987">
    <property type="entry name" value="DUF2806"/>
    <property type="match status" value="1"/>
</dbReference>
<dbReference type="AlphaFoldDB" id="A0A3B0WV06"/>
<protein>
    <recommendedName>
        <fullName evidence="2">DUF2806 domain-containing protein</fullName>
    </recommendedName>
</protein>
<sequence>MEIKDLAGLSDPLKKLIGVVSTGIGALSKPYLIRKTADAKAYEIKIIAQAVKDNQRNLKNIEFNDEKLSLISLDDSSLKNELSLEDRTQQRIQFKEQKRQINIESITQKAVENLESESKVSDEPVDEDWTSRFFNYAEDISNEDMQGLWGRILAGEIKKPKSYSLRTLDILRNLSTEEAEIFIKFGSLAICSGGIAFLLNFKNEKLLEEEYQLNFSERLLLEELGLLAANNLQFEILKTENSSRQVVFVVGNVIVVHEKLKEKPEQQLQVLVFTKIGQELLQLVNMNPKEEYLQLLATKLNRENGLVQYANILEKLPNGQVKHAGLIDVPLTEIENEDKNKREQAETKT</sequence>
<evidence type="ECO:0000313" key="1">
    <source>
        <dbReference type="EMBL" id="VAW48166.1"/>
    </source>
</evidence>
<dbReference type="EMBL" id="UOFC01000186">
    <property type="protein sequence ID" value="VAW48166.1"/>
    <property type="molecule type" value="Genomic_DNA"/>
</dbReference>
<proteinExistence type="predicted"/>
<gene>
    <name evidence="1" type="ORF">MNBD_GAMMA03-45</name>
</gene>
<reference evidence="1" key="1">
    <citation type="submission" date="2018-06" db="EMBL/GenBank/DDBJ databases">
        <authorList>
            <person name="Zhirakovskaya E."/>
        </authorList>
    </citation>
    <scope>NUCLEOTIDE SEQUENCE</scope>
</reference>